<comment type="caution">
    <text evidence="8">The sequence shown here is derived from an EMBL/GenBank/DDBJ whole genome shotgun (WGS) entry which is preliminary data.</text>
</comment>
<dbReference type="InterPro" id="IPR002898">
    <property type="entry name" value="MotA_ExbB_proton_chnl"/>
</dbReference>
<evidence type="ECO:0000256" key="1">
    <source>
        <dbReference type="ARBA" id="ARBA00004651"/>
    </source>
</evidence>
<reference evidence="8" key="1">
    <citation type="journal article" date="2014" name="Front. Microbiol.">
        <title>High frequency of phylogenetically diverse reductive dehalogenase-homologous genes in deep subseafloor sedimentary metagenomes.</title>
        <authorList>
            <person name="Kawai M."/>
            <person name="Futagami T."/>
            <person name="Toyoda A."/>
            <person name="Takaki Y."/>
            <person name="Nishi S."/>
            <person name="Hori S."/>
            <person name="Arai W."/>
            <person name="Tsubouchi T."/>
            <person name="Morono Y."/>
            <person name="Uchiyama I."/>
            <person name="Ito T."/>
            <person name="Fujiyama A."/>
            <person name="Inagaki F."/>
            <person name="Takami H."/>
        </authorList>
    </citation>
    <scope>NUCLEOTIDE SEQUENCE</scope>
    <source>
        <strain evidence="8">Expedition CK06-06</strain>
    </source>
</reference>
<keyword evidence="2" id="KW-1003">Cell membrane</keyword>
<keyword evidence="4 6" id="KW-1133">Transmembrane helix</keyword>
<name>X0S8Z7_9ZZZZ</name>
<evidence type="ECO:0000256" key="6">
    <source>
        <dbReference type="SAM" id="Phobius"/>
    </source>
</evidence>
<feature type="transmembrane region" description="Helical" evidence="6">
    <location>
        <begin position="38"/>
        <end position="59"/>
    </location>
</feature>
<evidence type="ECO:0000313" key="8">
    <source>
        <dbReference type="EMBL" id="GAF77459.1"/>
    </source>
</evidence>
<accession>X0S8Z7</accession>
<evidence type="ECO:0000256" key="5">
    <source>
        <dbReference type="ARBA" id="ARBA00023136"/>
    </source>
</evidence>
<organism evidence="8">
    <name type="scientific">marine sediment metagenome</name>
    <dbReference type="NCBI Taxonomy" id="412755"/>
    <lineage>
        <taxon>unclassified sequences</taxon>
        <taxon>metagenomes</taxon>
        <taxon>ecological metagenomes</taxon>
    </lineage>
</organism>
<evidence type="ECO:0000256" key="3">
    <source>
        <dbReference type="ARBA" id="ARBA00022692"/>
    </source>
</evidence>
<protein>
    <recommendedName>
        <fullName evidence="7">MotA/TolQ/ExbB proton channel domain-containing protein</fullName>
    </recommendedName>
</protein>
<gene>
    <name evidence="8" type="ORF">S01H1_08574</name>
</gene>
<comment type="subcellular location">
    <subcellularLocation>
        <location evidence="1">Cell membrane</location>
        <topology evidence="1">Multi-pass membrane protein</topology>
    </subcellularLocation>
</comment>
<keyword evidence="5 6" id="KW-0472">Membrane</keyword>
<evidence type="ECO:0000256" key="2">
    <source>
        <dbReference type="ARBA" id="ARBA00022475"/>
    </source>
</evidence>
<feature type="domain" description="MotA/TolQ/ExbB proton channel" evidence="7">
    <location>
        <begin position="1"/>
        <end position="54"/>
    </location>
</feature>
<evidence type="ECO:0000259" key="7">
    <source>
        <dbReference type="Pfam" id="PF01618"/>
    </source>
</evidence>
<dbReference type="AlphaFoldDB" id="X0S8Z7"/>
<keyword evidence="3 6" id="KW-0812">Transmembrane</keyword>
<dbReference type="Pfam" id="PF01618">
    <property type="entry name" value="MotA_ExbB"/>
    <property type="match status" value="1"/>
</dbReference>
<proteinExistence type="predicted"/>
<evidence type="ECO:0000256" key="4">
    <source>
        <dbReference type="ARBA" id="ARBA00022989"/>
    </source>
</evidence>
<dbReference type="EMBL" id="BARS01004389">
    <property type="protein sequence ID" value="GAF77459.1"/>
    <property type="molecule type" value="Genomic_DNA"/>
</dbReference>
<sequence length="65" mass="6900">MLGVTGTMISLSQAMGRLTMSQGVELAINQMSSLVAQALGSSIWGVVLAMVAFLLRFLCPRDEVV</sequence>